<evidence type="ECO:0000256" key="6">
    <source>
        <dbReference type="HAMAP-Rule" id="MF_00073"/>
    </source>
</evidence>
<dbReference type="GO" id="GO:0031564">
    <property type="term" value="P:transcription antitermination"/>
    <property type="evidence" value="ECO:0007669"/>
    <property type="project" value="UniProtKB-KW"/>
</dbReference>
<evidence type="ECO:0000256" key="1">
    <source>
        <dbReference type="ARBA" id="ARBA00005952"/>
    </source>
</evidence>
<keyword evidence="2 6" id="KW-0889">Transcription antitermination</keyword>
<sequence length="127" mass="14540">MKRRAAREKAFQVLFQMDINDVDPKEALDHVLDEAKPDEFLTNIVFGVVEHKEEIDQKISDNLENWTIQRLASVERTLLRIATFELFHGEDETPQGVIINEAVEIANEYGDDKSGKFINGVLSKIIQ</sequence>
<dbReference type="OrthoDB" id="9811381at2"/>
<organism evidence="8 9">
    <name type="scientific">Radiobacillus deserti</name>
    <dbReference type="NCBI Taxonomy" id="2594883"/>
    <lineage>
        <taxon>Bacteria</taxon>
        <taxon>Bacillati</taxon>
        <taxon>Bacillota</taxon>
        <taxon>Bacilli</taxon>
        <taxon>Bacillales</taxon>
        <taxon>Bacillaceae</taxon>
        <taxon>Radiobacillus</taxon>
    </lineage>
</organism>
<dbReference type="EMBL" id="CP041666">
    <property type="protein sequence ID" value="QDP40564.1"/>
    <property type="molecule type" value="Genomic_DNA"/>
</dbReference>
<evidence type="ECO:0000256" key="4">
    <source>
        <dbReference type="ARBA" id="ARBA00023015"/>
    </source>
</evidence>
<accession>A0A516KGQ0</accession>
<dbReference type="InterPro" id="IPR006027">
    <property type="entry name" value="NusB_RsmB_TIM44"/>
</dbReference>
<dbReference type="Gene3D" id="1.10.940.10">
    <property type="entry name" value="NusB-like"/>
    <property type="match status" value="1"/>
</dbReference>
<dbReference type="GO" id="GO:0005829">
    <property type="term" value="C:cytosol"/>
    <property type="evidence" value="ECO:0007669"/>
    <property type="project" value="TreeGrafter"/>
</dbReference>
<dbReference type="InterPro" id="IPR035926">
    <property type="entry name" value="NusB-like_sf"/>
</dbReference>
<evidence type="ECO:0000313" key="8">
    <source>
        <dbReference type="EMBL" id="QDP40564.1"/>
    </source>
</evidence>
<reference evidence="8 9" key="1">
    <citation type="submission" date="2019-07" db="EMBL/GenBank/DDBJ databases">
        <authorList>
            <person name="Li J."/>
        </authorList>
    </citation>
    <scope>NUCLEOTIDE SEQUENCE [LARGE SCALE GENOMIC DNA]</scope>
    <source>
        <strain evidence="8 9">TKL69</strain>
    </source>
</reference>
<dbReference type="KEGG" id="aqt:FN924_10410"/>
<dbReference type="InterPro" id="IPR011605">
    <property type="entry name" value="NusB_fam"/>
</dbReference>
<keyword evidence="5 6" id="KW-0804">Transcription</keyword>
<evidence type="ECO:0000259" key="7">
    <source>
        <dbReference type="Pfam" id="PF01029"/>
    </source>
</evidence>
<keyword evidence="3 6" id="KW-0694">RNA-binding</keyword>
<dbReference type="NCBIfam" id="TIGR01951">
    <property type="entry name" value="nusB"/>
    <property type="match status" value="1"/>
</dbReference>
<dbReference type="SUPFAM" id="SSF48013">
    <property type="entry name" value="NusB-like"/>
    <property type="match status" value="1"/>
</dbReference>
<evidence type="ECO:0000256" key="3">
    <source>
        <dbReference type="ARBA" id="ARBA00022884"/>
    </source>
</evidence>
<comment type="similarity">
    <text evidence="1 6">Belongs to the NusB family.</text>
</comment>
<dbReference type="Pfam" id="PF01029">
    <property type="entry name" value="NusB"/>
    <property type="match status" value="1"/>
</dbReference>
<dbReference type="Proteomes" id="UP000315215">
    <property type="component" value="Chromosome"/>
</dbReference>
<dbReference type="PANTHER" id="PTHR11078">
    <property type="entry name" value="N UTILIZATION SUBSTANCE PROTEIN B-RELATED"/>
    <property type="match status" value="1"/>
</dbReference>
<keyword evidence="4 6" id="KW-0805">Transcription regulation</keyword>
<dbReference type="AlphaFoldDB" id="A0A516KGQ0"/>
<dbReference type="GO" id="GO:0006353">
    <property type="term" value="P:DNA-templated transcription termination"/>
    <property type="evidence" value="ECO:0007669"/>
    <property type="project" value="UniProtKB-UniRule"/>
</dbReference>
<gene>
    <name evidence="6 8" type="primary">nusB</name>
    <name evidence="8" type="ORF">FN924_10410</name>
</gene>
<keyword evidence="9" id="KW-1185">Reference proteome</keyword>
<feature type="domain" description="NusB/RsmB/TIM44" evidence="7">
    <location>
        <begin position="5"/>
        <end position="126"/>
    </location>
</feature>
<name>A0A516KGQ0_9BACI</name>
<dbReference type="PANTHER" id="PTHR11078:SF3">
    <property type="entry name" value="ANTITERMINATION NUSB DOMAIN-CONTAINING PROTEIN"/>
    <property type="match status" value="1"/>
</dbReference>
<dbReference type="RefSeq" id="WP_143894258.1">
    <property type="nucleotide sequence ID" value="NZ_CP041666.1"/>
</dbReference>
<dbReference type="GO" id="GO:0003723">
    <property type="term" value="F:RNA binding"/>
    <property type="evidence" value="ECO:0007669"/>
    <property type="project" value="UniProtKB-UniRule"/>
</dbReference>
<evidence type="ECO:0000256" key="5">
    <source>
        <dbReference type="ARBA" id="ARBA00023163"/>
    </source>
</evidence>
<protein>
    <recommendedName>
        <fullName evidence="6">Transcription antitermination protein NusB</fullName>
    </recommendedName>
    <alternativeName>
        <fullName evidence="6">Antitermination factor NusB</fullName>
    </alternativeName>
</protein>
<proteinExistence type="inferred from homology"/>
<evidence type="ECO:0000313" key="9">
    <source>
        <dbReference type="Proteomes" id="UP000315215"/>
    </source>
</evidence>
<dbReference type="HAMAP" id="MF_00073">
    <property type="entry name" value="NusB"/>
    <property type="match status" value="1"/>
</dbReference>
<comment type="function">
    <text evidence="6">Involved in transcription antitermination. Required for transcription of ribosomal RNA (rRNA) genes. Binds specifically to the boxA antiterminator sequence of the ribosomal RNA (rrn) operons.</text>
</comment>
<evidence type="ECO:0000256" key="2">
    <source>
        <dbReference type="ARBA" id="ARBA00022814"/>
    </source>
</evidence>